<keyword evidence="4 6" id="KW-0175">Coiled coil</keyword>
<evidence type="ECO:0000259" key="8">
    <source>
        <dbReference type="SMART" id="SM00968"/>
    </source>
</evidence>
<dbReference type="SUPFAM" id="SSF52540">
    <property type="entry name" value="P-loop containing nucleoside triphosphate hydrolases"/>
    <property type="match status" value="1"/>
</dbReference>
<dbReference type="RefSeq" id="WP_380620725.1">
    <property type="nucleotide sequence ID" value="NZ_JBHSDK010000015.1"/>
</dbReference>
<evidence type="ECO:0000256" key="3">
    <source>
        <dbReference type="ARBA" id="ARBA00022840"/>
    </source>
</evidence>
<dbReference type="SUPFAM" id="SSF75553">
    <property type="entry name" value="Smc hinge domain"/>
    <property type="match status" value="1"/>
</dbReference>
<feature type="coiled-coil region" evidence="6">
    <location>
        <begin position="174"/>
        <end position="201"/>
    </location>
</feature>
<feature type="compositionally biased region" description="Acidic residues" evidence="7">
    <location>
        <begin position="763"/>
        <end position="774"/>
    </location>
</feature>
<feature type="compositionally biased region" description="Acidic residues" evidence="7">
    <location>
        <begin position="326"/>
        <end position="339"/>
    </location>
</feature>
<evidence type="ECO:0000256" key="7">
    <source>
        <dbReference type="SAM" id="MobiDB-lite"/>
    </source>
</evidence>
<comment type="caution">
    <text evidence="9">The sequence shown here is derived from an EMBL/GenBank/DDBJ whole genome shotgun (WGS) entry which is preliminary data.</text>
</comment>
<dbReference type="PANTHER" id="PTHR43977">
    <property type="entry name" value="STRUCTURAL MAINTENANCE OF CHROMOSOMES PROTEIN 3"/>
    <property type="match status" value="1"/>
</dbReference>
<keyword evidence="10" id="KW-1185">Reference proteome</keyword>
<feature type="binding site" evidence="6">
    <location>
        <begin position="32"/>
        <end position="39"/>
    </location>
    <ligand>
        <name>ATP</name>
        <dbReference type="ChEBI" id="CHEBI:30616"/>
    </ligand>
</feature>
<dbReference type="InterPro" id="IPR036277">
    <property type="entry name" value="SMC_hinge_sf"/>
</dbReference>
<evidence type="ECO:0000256" key="1">
    <source>
        <dbReference type="ARBA" id="ARBA00022490"/>
    </source>
</evidence>
<evidence type="ECO:0000313" key="10">
    <source>
        <dbReference type="Proteomes" id="UP001595823"/>
    </source>
</evidence>
<dbReference type="InterPro" id="IPR027417">
    <property type="entry name" value="P-loop_NTPase"/>
</dbReference>
<dbReference type="InterPro" id="IPR003395">
    <property type="entry name" value="RecF/RecN/SMC_N"/>
</dbReference>
<keyword evidence="3 6" id="KW-0067">ATP-binding</keyword>
<dbReference type="InterPro" id="IPR024704">
    <property type="entry name" value="SMC"/>
</dbReference>
<feature type="compositionally biased region" description="Basic and acidic residues" evidence="7">
    <location>
        <begin position="954"/>
        <end position="966"/>
    </location>
</feature>
<dbReference type="SMART" id="SM00968">
    <property type="entry name" value="SMC_hinge"/>
    <property type="match status" value="1"/>
</dbReference>
<dbReference type="CDD" id="cd03278">
    <property type="entry name" value="ABC_SMC_barmotin"/>
    <property type="match status" value="1"/>
</dbReference>
<reference evidence="10" key="1">
    <citation type="journal article" date="2019" name="Int. J. Syst. Evol. Microbiol.">
        <title>The Global Catalogue of Microorganisms (GCM) 10K type strain sequencing project: providing services to taxonomists for standard genome sequencing and annotation.</title>
        <authorList>
            <consortium name="The Broad Institute Genomics Platform"/>
            <consortium name="The Broad Institute Genome Sequencing Center for Infectious Disease"/>
            <person name="Wu L."/>
            <person name="Ma J."/>
        </authorList>
    </citation>
    <scope>NUCLEOTIDE SEQUENCE [LARGE SCALE GENOMIC DNA]</scope>
    <source>
        <strain evidence="10">IBRC-M 10908</strain>
    </source>
</reference>
<evidence type="ECO:0000256" key="6">
    <source>
        <dbReference type="HAMAP-Rule" id="MF_01894"/>
    </source>
</evidence>
<dbReference type="HAMAP" id="MF_01894">
    <property type="entry name" value="Smc_prok"/>
    <property type="match status" value="1"/>
</dbReference>
<dbReference type="NCBIfam" id="TIGR02168">
    <property type="entry name" value="SMC_prok_B"/>
    <property type="match status" value="1"/>
</dbReference>
<comment type="subcellular location">
    <subcellularLocation>
        <location evidence="6">Cytoplasm</location>
    </subcellularLocation>
</comment>
<dbReference type="InterPro" id="IPR010935">
    <property type="entry name" value="SMC_hinge"/>
</dbReference>
<comment type="subunit">
    <text evidence="6">Homodimer.</text>
</comment>
<gene>
    <name evidence="6 9" type="primary">smc</name>
    <name evidence="9" type="ORF">ACFPET_10600</name>
</gene>
<sequence>MHLKSLTLKGFKSFASSTTLRFEPGITCVVGPNGSGKSNVVDAIAWVLGEQGAKSLRGGKMEDVIFAGTSGRAPLGRAEVTLTIDNSDGAIPVDYSEVAITRRMFRSGEGEYEINGDRCRLLDVQDLLSDAGIGREMHVLVGQGKLDSYLHARPEDRRAFIEEAAGVLKHRKRKEKALRKLQGMQGNLDRLTDLTEELRRQLKPLGRQARLARRAQTIQADLRDARLRLLADDLTRLRDAVHEDEANEEAASERRELLEGETEKLNREITEADAAHKNDRPRLERLQETWYNLQSVAERLRGTRQLATERARFLTSDSAAQRSGPDPEEIEAEAESVTETEIELRETIAEDTERFHEATAVRQEVEERLTEAEQAIVTATQAAAEHREALATLRGQVDSSRSKATAAAEEHERATLALNEARERAEAAAEEAAEAADAELGAEAEGDLASEQRLQELADELEVLTEQKNELTDRLHRHRKDASSNEARAEALAVGLKRKDGNSRVLADLGDRDDVLGSLAVHTTVRPGYEPVLAAALGQYANAIAVKDDSAAAQAIGHLHDVDGGRAHLVLTEGSPRDAVEIPSRLTPVASLASTSDALSETLRRVLAGHVVADDMDHARAIVAEDPALTAVTKDGDILSASHATGGSDRVESLIEIQAEVDRARTAQETAETALEEVEGRLETLASRMDAVSTELHGLQADLKQREETVRKAQTEAARHRAQTEAAAKAAAAEVGRLQQTASKASEARDEHLARLETLQEELETAEETEEPEVPDSAQRDGLSREVEAARQNEMEIRLAVRTAEERATALAGRADTLRRQAAAEREERERTAARAARRRHAASVATAVAGATDTALEHLERSLVTAATERDELAKVQTAREAELTELRQKTTTLQAELERLTEATHREQLARAQQKARIETLETKATEEFGVDIETLLGDYGPDNDLPPTADEVAKAEEKERPEPEPIPFDRAVVEKRAARGERELKSLGKVNPLALEEFAALEERYKFLHEQLDDVKKTRSDLLGVVDEVDKRIEEVFIQAFEDTAREFQTVFQTVFPGGEGRIFLTDPENLLATGVEVEARPPGKKVKRLSLLSGGERSLTAVALLCAIFRARPSPFYLMDEVEAALDDVNLGRLLELFKQLEENSQLLIITHQKRTMEIAHALYGVTMRSGVTQVISQKFTGEE</sequence>
<comment type="function">
    <text evidence="6">Required for chromosome condensation and partitioning.</text>
</comment>
<dbReference type="PIRSF" id="PIRSF005719">
    <property type="entry name" value="SMC"/>
    <property type="match status" value="1"/>
</dbReference>
<feature type="domain" description="SMC hinge" evidence="8">
    <location>
        <begin position="513"/>
        <end position="623"/>
    </location>
</feature>
<comment type="domain">
    <text evidence="6">Contains large globular domains required for ATP hydrolysis at each terminus and a third globular domain forming a flexible hinge near the middle of the molecule. These domains are separated by coiled-coil structures.</text>
</comment>
<dbReference type="Gene3D" id="3.40.50.300">
    <property type="entry name" value="P-loop containing nucleotide triphosphate hydrolases"/>
    <property type="match status" value="2"/>
</dbReference>
<keyword evidence="1 6" id="KW-0963">Cytoplasm</keyword>
<evidence type="ECO:0000256" key="4">
    <source>
        <dbReference type="ARBA" id="ARBA00023054"/>
    </source>
</evidence>
<feature type="coiled-coil region" evidence="6">
    <location>
        <begin position="801"/>
        <end position="835"/>
    </location>
</feature>
<feature type="region of interest" description="Disordered" evidence="7">
    <location>
        <begin position="315"/>
        <end position="339"/>
    </location>
</feature>
<protein>
    <recommendedName>
        <fullName evidence="6">Chromosome partition protein Smc</fullName>
    </recommendedName>
</protein>
<proteinExistence type="inferred from homology"/>
<dbReference type="InterPro" id="IPR011890">
    <property type="entry name" value="SMC_prok"/>
</dbReference>
<organism evidence="9 10">
    <name type="scientific">Salininema proteolyticum</name>
    <dbReference type="NCBI Taxonomy" id="1607685"/>
    <lineage>
        <taxon>Bacteria</taxon>
        <taxon>Bacillati</taxon>
        <taxon>Actinomycetota</taxon>
        <taxon>Actinomycetes</taxon>
        <taxon>Glycomycetales</taxon>
        <taxon>Glycomycetaceae</taxon>
        <taxon>Salininema</taxon>
    </lineage>
</organism>
<comment type="similarity">
    <text evidence="6">Belongs to the SMC family.</text>
</comment>
<feature type="region of interest" description="Disordered" evidence="7">
    <location>
        <begin position="422"/>
        <end position="444"/>
    </location>
</feature>
<dbReference type="Gene3D" id="1.20.1060.20">
    <property type="match status" value="1"/>
</dbReference>
<dbReference type="Pfam" id="PF06470">
    <property type="entry name" value="SMC_hinge"/>
    <property type="match status" value="1"/>
</dbReference>
<feature type="region of interest" description="Disordered" evidence="7">
    <location>
        <begin position="243"/>
        <end position="263"/>
    </location>
</feature>
<accession>A0ABV8TY19</accession>
<keyword evidence="2 6" id="KW-0547">Nucleotide-binding</keyword>
<dbReference type="EMBL" id="JBHSDK010000015">
    <property type="protein sequence ID" value="MFC4335649.1"/>
    <property type="molecule type" value="Genomic_DNA"/>
</dbReference>
<feature type="region of interest" description="Disordered" evidence="7">
    <location>
        <begin position="763"/>
        <end position="787"/>
    </location>
</feature>
<dbReference type="Pfam" id="PF02463">
    <property type="entry name" value="SMC_N"/>
    <property type="match status" value="1"/>
</dbReference>
<evidence type="ECO:0000256" key="5">
    <source>
        <dbReference type="ARBA" id="ARBA00023125"/>
    </source>
</evidence>
<keyword evidence="5 6" id="KW-0238">DNA-binding</keyword>
<dbReference type="Proteomes" id="UP001595823">
    <property type="component" value="Unassembled WGS sequence"/>
</dbReference>
<feature type="region of interest" description="Disordered" evidence="7">
    <location>
        <begin position="940"/>
        <end position="967"/>
    </location>
</feature>
<name>A0ABV8TY19_9ACTN</name>
<feature type="compositionally biased region" description="Acidic residues" evidence="7">
    <location>
        <begin position="428"/>
        <end position="444"/>
    </location>
</feature>
<feature type="compositionally biased region" description="Basic and acidic residues" evidence="7">
    <location>
        <begin position="778"/>
        <end position="787"/>
    </location>
</feature>
<evidence type="ECO:0000256" key="2">
    <source>
        <dbReference type="ARBA" id="ARBA00022741"/>
    </source>
</evidence>
<feature type="compositionally biased region" description="Basic and acidic residues" evidence="7">
    <location>
        <begin position="251"/>
        <end position="263"/>
    </location>
</feature>
<evidence type="ECO:0000313" key="9">
    <source>
        <dbReference type="EMBL" id="MFC4335649.1"/>
    </source>
</evidence>
<dbReference type="Gene3D" id="3.30.70.1620">
    <property type="match status" value="1"/>
</dbReference>